<sequence length="159" mass="18175">MMKQTDQLFVQAENQWDLENLYKDLASTKGKNLTPIEKLHLRGLLCGYSPAEIAEKRKKSARGVEVDLCKTLYQYVKTLVDRDNEKVENWRNICEWLEEAGYKCQQAATQSQLSNPIPVDAKVHIENINIDENNQIEIGLNIRLAVPLPSDSSNKDSTR</sequence>
<dbReference type="Proteomes" id="UP000076962">
    <property type="component" value="Unassembled WGS sequence"/>
</dbReference>
<dbReference type="AlphaFoldDB" id="A0A176S023"/>
<evidence type="ECO:0000313" key="1">
    <source>
        <dbReference type="EMBL" id="OAD21258.1"/>
    </source>
</evidence>
<evidence type="ECO:0008006" key="3">
    <source>
        <dbReference type="Google" id="ProtNLM"/>
    </source>
</evidence>
<accession>A0A176S023</accession>
<proteinExistence type="predicted"/>
<keyword evidence="2" id="KW-1185">Reference proteome</keyword>
<reference evidence="1 2" key="1">
    <citation type="submission" date="2016-05" db="EMBL/GenBank/DDBJ databases">
        <title>Single-cell genome of chain-forming Candidatus Thiomargarita nelsonii and comparison to other large sulfur-oxidizing bacteria.</title>
        <authorList>
            <person name="Winkel M."/>
            <person name="Salman V."/>
            <person name="Woyke T."/>
            <person name="Schulz-Vogt H."/>
            <person name="Richter M."/>
            <person name="Flood B."/>
            <person name="Bailey J."/>
            <person name="Amann R."/>
            <person name="Mussmann M."/>
        </authorList>
    </citation>
    <scope>NUCLEOTIDE SEQUENCE [LARGE SCALE GENOMIC DNA]</scope>
    <source>
        <strain evidence="1 2">THI036</strain>
    </source>
</reference>
<comment type="caution">
    <text evidence="1">The sequence shown here is derived from an EMBL/GenBank/DDBJ whole genome shotgun (WGS) entry which is preliminary data.</text>
</comment>
<name>A0A176S023_9GAMM</name>
<evidence type="ECO:0000313" key="2">
    <source>
        <dbReference type="Proteomes" id="UP000076962"/>
    </source>
</evidence>
<organism evidence="1 2">
    <name type="scientific">Candidatus Thiomargarita nelsonii</name>
    <dbReference type="NCBI Taxonomy" id="1003181"/>
    <lineage>
        <taxon>Bacteria</taxon>
        <taxon>Pseudomonadati</taxon>
        <taxon>Pseudomonadota</taxon>
        <taxon>Gammaproteobacteria</taxon>
        <taxon>Thiotrichales</taxon>
        <taxon>Thiotrichaceae</taxon>
        <taxon>Thiomargarita</taxon>
    </lineage>
</organism>
<gene>
    <name evidence="1" type="ORF">THIOM_002978</name>
</gene>
<protein>
    <recommendedName>
        <fullName evidence="3">Helix-turn-helix domain containing protein</fullName>
    </recommendedName>
</protein>
<feature type="non-terminal residue" evidence="1">
    <location>
        <position position="159"/>
    </location>
</feature>
<dbReference type="EMBL" id="LUTY01001762">
    <property type="protein sequence ID" value="OAD21258.1"/>
    <property type="molecule type" value="Genomic_DNA"/>
</dbReference>